<keyword evidence="4" id="KW-1185">Reference proteome</keyword>
<keyword evidence="2" id="KW-0472">Membrane</keyword>
<name>A0A166AC55_9AGAM</name>
<dbReference type="Pfam" id="PF06912">
    <property type="entry name" value="DUF1275"/>
    <property type="match status" value="1"/>
</dbReference>
<dbReference type="PANTHER" id="PTHR37488">
    <property type="entry name" value="DUF1275 DOMAIN-CONTAINING PROTEIN"/>
    <property type="match status" value="1"/>
</dbReference>
<gene>
    <name evidence="3" type="ORF">FIBSPDRAFT_922152</name>
</gene>
<evidence type="ECO:0008006" key="5">
    <source>
        <dbReference type="Google" id="ProtNLM"/>
    </source>
</evidence>
<evidence type="ECO:0000256" key="2">
    <source>
        <dbReference type="SAM" id="Phobius"/>
    </source>
</evidence>
<keyword evidence="2" id="KW-0812">Transmembrane</keyword>
<protein>
    <recommendedName>
        <fullName evidence="5">DUF1275 domain protein</fullName>
    </recommendedName>
</protein>
<feature type="transmembrane region" description="Helical" evidence="2">
    <location>
        <begin position="308"/>
        <end position="325"/>
    </location>
</feature>
<dbReference type="Proteomes" id="UP000076532">
    <property type="component" value="Unassembled WGS sequence"/>
</dbReference>
<accession>A0A166AC55</accession>
<reference evidence="3 4" key="1">
    <citation type="journal article" date="2016" name="Mol. Biol. Evol.">
        <title>Comparative Genomics of Early-Diverging Mushroom-Forming Fungi Provides Insights into the Origins of Lignocellulose Decay Capabilities.</title>
        <authorList>
            <person name="Nagy L.G."/>
            <person name="Riley R."/>
            <person name="Tritt A."/>
            <person name="Adam C."/>
            <person name="Daum C."/>
            <person name="Floudas D."/>
            <person name="Sun H."/>
            <person name="Yadav J.S."/>
            <person name="Pangilinan J."/>
            <person name="Larsson K.H."/>
            <person name="Matsuura K."/>
            <person name="Barry K."/>
            <person name="Labutti K."/>
            <person name="Kuo R."/>
            <person name="Ohm R.A."/>
            <person name="Bhattacharya S.S."/>
            <person name="Shirouzu T."/>
            <person name="Yoshinaga Y."/>
            <person name="Martin F.M."/>
            <person name="Grigoriev I.V."/>
            <person name="Hibbett D.S."/>
        </authorList>
    </citation>
    <scope>NUCLEOTIDE SEQUENCE [LARGE SCALE GENOMIC DNA]</scope>
    <source>
        <strain evidence="3 4">CBS 109695</strain>
    </source>
</reference>
<dbReference type="STRING" id="436010.A0A166AC55"/>
<feature type="compositionally biased region" description="Low complexity" evidence="1">
    <location>
        <begin position="33"/>
        <end position="44"/>
    </location>
</feature>
<feature type="transmembrane region" description="Helical" evidence="2">
    <location>
        <begin position="331"/>
        <end position="351"/>
    </location>
</feature>
<keyword evidence="2" id="KW-1133">Transmembrane helix</keyword>
<dbReference type="InterPro" id="IPR010699">
    <property type="entry name" value="DUF1275"/>
</dbReference>
<sequence length="357" mass="38695">MFSGLHQRSSSLKAQAIPLLTLDSESPSSFLRSTASSNPASSSSVDGNLYHPITKVDPILEELEEFENIDIQAMSTTPGKRDSPMSNYDADQEQLSLESKPLTPPNNLLARLKGEVDPTEATLPLTAYCFMTGFIDSVSFSAAFVWCGFQTGNGTQLALALARLFEGEPGQRDYSFHNADQLALTSILCFAFGASFGRIGDKIGCKTRLWLMLGTFLQSLFTMVAAVTIWRGGEASISDSRGDAVWTNALSYVCVAFLSMSLGLQGIMGKRVNTQFTTTIVLTTTWCELMTEPSLFKRGFYPARDHKILAIVVLFIGGFTGRCLVDQIGSAGTLGVGCGIRFLIALSWYFVKGKATA</sequence>
<dbReference type="AlphaFoldDB" id="A0A166AC55"/>
<feature type="transmembrane region" description="Helical" evidence="2">
    <location>
        <begin position="209"/>
        <end position="230"/>
    </location>
</feature>
<proteinExistence type="predicted"/>
<dbReference type="OrthoDB" id="5288586at2759"/>
<feature type="transmembrane region" description="Helical" evidence="2">
    <location>
        <begin position="250"/>
        <end position="268"/>
    </location>
</feature>
<evidence type="ECO:0000256" key="1">
    <source>
        <dbReference type="SAM" id="MobiDB-lite"/>
    </source>
</evidence>
<organism evidence="3 4">
    <name type="scientific">Athelia psychrophila</name>
    <dbReference type="NCBI Taxonomy" id="1759441"/>
    <lineage>
        <taxon>Eukaryota</taxon>
        <taxon>Fungi</taxon>
        <taxon>Dikarya</taxon>
        <taxon>Basidiomycota</taxon>
        <taxon>Agaricomycotina</taxon>
        <taxon>Agaricomycetes</taxon>
        <taxon>Agaricomycetidae</taxon>
        <taxon>Atheliales</taxon>
        <taxon>Atheliaceae</taxon>
        <taxon>Athelia</taxon>
    </lineage>
</organism>
<dbReference type="EMBL" id="KV417663">
    <property type="protein sequence ID" value="KZP11461.1"/>
    <property type="molecule type" value="Genomic_DNA"/>
</dbReference>
<dbReference type="PANTHER" id="PTHR37488:SF2">
    <property type="entry name" value="DUF1275 DOMAIN-CONTAINING PROTEIN"/>
    <property type="match status" value="1"/>
</dbReference>
<feature type="region of interest" description="Disordered" evidence="1">
    <location>
        <begin position="75"/>
        <end position="103"/>
    </location>
</feature>
<feature type="region of interest" description="Disordered" evidence="1">
    <location>
        <begin position="28"/>
        <end position="47"/>
    </location>
</feature>
<evidence type="ECO:0000313" key="3">
    <source>
        <dbReference type="EMBL" id="KZP11461.1"/>
    </source>
</evidence>
<evidence type="ECO:0000313" key="4">
    <source>
        <dbReference type="Proteomes" id="UP000076532"/>
    </source>
</evidence>